<dbReference type="PANTHER" id="PTHR10887">
    <property type="entry name" value="DNA2/NAM7 HELICASE FAMILY"/>
    <property type="match status" value="1"/>
</dbReference>
<dbReference type="InterPro" id="IPR041677">
    <property type="entry name" value="DNA2/NAM7_AAA_11"/>
</dbReference>
<evidence type="ECO:0000259" key="2">
    <source>
        <dbReference type="Pfam" id="PF13086"/>
    </source>
</evidence>
<dbReference type="Gene3D" id="3.40.50.300">
    <property type="entry name" value="P-loop containing nucleotide triphosphate hydrolases"/>
    <property type="match status" value="2"/>
</dbReference>
<reference evidence="4 5" key="1">
    <citation type="submission" date="2019-02" db="EMBL/GenBank/DDBJ databases">
        <title>Draft Genome Sequence of the Prevotella sp. BCRC 81118, Isolated from Human Feces.</title>
        <authorList>
            <person name="Huang C.-H."/>
        </authorList>
    </citation>
    <scope>NUCLEOTIDE SEQUENCE [LARGE SCALE GENOMIC DNA]</scope>
    <source>
        <strain evidence="4 5">BCRC 81118</strain>
    </source>
</reference>
<dbReference type="CDD" id="cd18808">
    <property type="entry name" value="SF1_C_Upf1"/>
    <property type="match status" value="1"/>
</dbReference>
<dbReference type="Pfam" id="PF13087">
    <property type="entry name" value="AAA_12"/>
    <property type="match status" value="1"/>
</dbReference>
<comment type="caution">
    <text evidence="4">The sequence shown here is derived from an EMBL/GenBank/DDBJ whole genome shotgun (WGS) entry which is preliminary data.</text>
</comment>
<dbReference type="GeneID" id="302996752"/>
<evidence type="ECO:0000259" key="3">
    <source>
        <dbReference type="Pfam" id="PF13087"/>
    </source>
</evidence>
<dbReference type="EMBL" id="SGVY01000071">
    <property type="protein sequence ID" value="TFH70909.1"/>
    <property type="molecule type" value="Genomic_DNA"/>
</dbReference>
<dbReference type="InterPro" id="IPR024402">
    <property type="entry name" value="DUF2726"/>
</dbReference>
<dbReference type="Gene3D" id="3.40.960.10">
    <property type="entry name" value="VSR Endonuclease"/>
    <property type="match status" value="1"/>
</dbReference>
<dbReference type="Pfam" id="PF10881">
    <property type="entry name" value="DUF2726"/>
    <property type="match status" value="1"/>
</dbReference>
<feature type="domain" description="DNA2/NAM7 helicase helicase" evidence="2">
    <location>
        <begin position="184"/>
        <end position="546"/>
    </location>
</feature>
<dbReference type="CDD" id="cd17934">
    <property type="entry name" value="DEXXQc_Upf1-like"/>
    <property type="match status" value="1"/>
</dbReference>
<evidence type="ECO:0000259" key="1">
    <source>
        <dbReference type="Pfam" id="PF10881"/>
    </source>
</evidence>
<dbReference type="RefSeq" id="WP_134844571.1">
    <property type="nucleotide sequence ID" value="NZ_SGVY01000071.1"/>
</dbReference>
<dbReference type="OrthoDB" id="9757917at2"/>
<dbReference type="GO" id="GO:0004386">
    <property type="term" value="F:helicase activity"/>
    <property type="evidence" value="ECO:0007669"/>
    <property type="project" value="InterPro"/>
</dbReference>
<sequence>MNLSKHFIIINDQPKTFQIDFIYKDETFGYKVRFKNSPKIYNYSYYNVRWLSNPLWIDPTHSKVFINGTLQKQVKEIWKFESDEQNYLRIIFNNNFILDDVEGNILVTSSCLEEKESKDTFSYLRNVAYINPLGKAEHSDGILRDMYDKCDFIGDDTAAACYLNPKKHKPKAFRKRRLIYPFGCNSSQKEAVCNAFKHQISVIQGPPGTGKTQTILNIISNIVLQGKTVMVVSNNNSATANVQEKLEKYGLSFIVAPLGSKENKERFIENQPSVPSDISVWDLPKNKVQETEQELISNLEELDQVFALQNERALLLQESQTIKLEWKHFCIDNNIDEGQELTQHLNAKSILSAWLKCQAIADNVIPTKSNMLSKLFENLKWLWLKWAIKHKLHINRKIKKEEITELIKQLQTLYYLNRSYEVNNRIEDIEKELSNHDAKALTNSMTHLSLSLFKNSLCQHYQMYPRIVFADTKAIRHQGEDFLRQYPVVLSTTFSSRSCLFTEKPYDYLIMDEASQVSIDTAALALTCAKNIVVVGDTLQLPNVVTDEDKVKLDTIFKQYNLNASYDCTHNCFLQSIMKVIENVPSTLLREHYRCHPRIINFCNQKFYGGNLLIMTEDKGEENVLSAIRTTEGNHAANQYNQREIDVVKEEVLPSLKNYDSIGIITPYNNQVNAFNRQLDDVKAATIHKYQGREKDAIIMSVVDNQITPFADDSNMLNVAVSRAKKKFVLVLTGNKQEQEGNITDLLHYIAYNNCTITDSKLASIFDYLYEQYTEQRIEFLKSHPQVSEYASENLAYSMLNEVLTSNDKYSCLNVLSHMPLRQVVQDTSLMTEEELKYASNYSTHIDFLIINRVTKQPIMAIETDGYSYHNESTEQHQKDMMKDHILACYGLPLLRLSTKGSNESERVSKELDSILYPNPTDKG</sequence>
<proteinExistence type="predicted"/>
<dbReference type="InterPro" id="IPR047187">
    <property type="entry name" value="SF1_C_Upf1"/>
</dbReference>
<organism evidence="4 5">
    <name type="scientific">Segatella hominis</name>
    <dbReference type="NCBI Taxonomy" id="2518605"/>
    <lineage>
        <taxon>Bacteria</taxon>
        <taxon>Pseudomonadati</taxon>
        <taxon>Bacteroidota</taxon>
        <taxon>Bacteroidia</taxon>
        <taxon>Bacteroidales</taxon>
        <taxon>Prevotellaceae</taxon>
        <taxon>Segatella</taxon>
    </lineage>
</organism>
<name>A0A4Y8UTC8_9BACT</name>
<feature type="domain" description="DNA2/NAM7 helicase-like C-terminal" evidence="3">
    <location>
        <begin position="581"/>
        <end position="731"/>
    </location>
</feature>
<dbReference type="InterPro" id="IPR041679">
    <property type="entry name" value="DNA2/NAM7-like_C"/>
</dbReference>
<dbReference type="AlphaFoldDB" id="A0A4Y8UTC8"/>
<evidence type="ECO:0000313" key="5">
    <source>
        <dbReference type="Proteomes" id="UP000297872"/>
    </source>
</evidence>
<gene>
    <name evidence="4" type="ORF">EXN75_15940</name>
</gene>
<accession>A0A4Y8UTC8</accession>
<evidence type="ECO:0000313" key="4">
    <source>
        <dbReference type="EMBL" id="TFH70909.1"/>
    </source>
</evidence>
<dbReference type="Proteomes" id="UP000297872">
    <property type="component" value="Unassembled WGS sequence"/>
</dbReference>
<dbReference type="InterPro" id="IPR027417">
    <property type="entry name" value="P-loop_NTPase"/>
</dbReference>
<feature type="domain" description="DUF2726" evidence="1">
    <location>
        <begin position="791"/>
        <end position="913"/>
    </location>
</feature>
<protein>
    <submittedName>
        <fullName evidence="4">DUF2726 domain-containing protein</fullName>
    </submittedName>
</protein>
<keyword evidence="5" id="KW-1185">Reference proteome</keyword>
<dbReference type="Pfam" id="PF13086">
    <property type="entry name" value="AAA_11"/>
    <property type="match status" value="1"/>
</dbReference>
<dbReference type="InterPro" id="IPR045055">
    <property type="entry name" value="DNA2/NAM7-like"/>
</dbReference>
<dbReference type="SUPFAM" id="SSF52540">
    <property type="entry name" value="P-loop containing nucleoside triphosphate hydrolases"/>
    <property type="match status" value="1"/>
</dbReference>